<organism evidence="1">
    <name type="scientific">Anoplophora glabripennis</name>
    <name type="common">Asian longhorn beetle</name>
    <name type="synonym">Anoplophora nobilis</name>
    <dbReference type="NCBI Taxonomy" id="217634"/>
    <lineage>
        <taxon>Eukaryota</taxon>
        <taxon>Metazoa</taxon>
        <taxon>Ecdysozoa</taxon>
        <taxon>Arthropoda</taxon>
        <taxon>Hexapoda</taxon>
        <taxon>Insecta</taxon>
        <taxon>Pterygota</taxon>
        <taxon>Neoptera</taxon>
        <taxon>Endopterygota</taxon>
        <taxon>Coleoptera</taxon>
        <taxon>Polyphaga</taxon>
        <taxon>Cucujiformia</taxon>
        <taxon>Chrysomeloidea</taxon>
        <taxon>Cerambycidae</taxon>
        <taxon>Lamiinae</taxon>
        <taxon>Lamiini</taxon>
        <taxon>Anoplophora</taxon>
    </lineage>
</organism>
<reference evidence="1" key="1">
    <citation type="submission" date="2013-07" db="EMBL/GenBank/DDBJ databases">
        <title>Midgut Transcriptome Profiling of Anoplphora glabripennis, a Lignocellulose Degrading, Wood-Boring Cerambycid.</title>
        <authorList>
            <person name="Scully E.D."/>
            <person name="Hoover K."/>
            <person name="Carlson J.E."/>
            <person name="Tien M."/>
            <person name="Geib S.M."/>
        </authorList>
    </citation>
    <scope>NUCLEOTIDE SEQUENCE</scope>
</reference>
<name>V5G298_ANOGL</name>
<dbReference type="PANTHER" id="PTHR47326:SF1">
    <property type="entry name" value="HTH PSQ-TYPE DOMAIN-CONTAINING PROTEIN"/>
    <property type="match status" value="1"/>
</dbReference>
<sequence length="131" mass="15408">MQNLCNRNINLVRNIIFSDEATFSLNSIINRQNCWYWATKNPHWMMEAHNQHPETLNVWCGIVRERVRVIDPYIFEQYLTGQRYLEFLQFELIPALVILFPNPLEPDSPDEDLVFEQDGAPPHYAASVPFA</sequence>
<dbReference type="AlphaFoldDB" id="V5G298"/>
<proteinExistence type="predicted"/>
<dbReference type="Gene3D" id="3.30.420.10">
    <property type="entry name" value="Ribonuclease H-like superfamily/Ribonuclease H"/>
    <property type="match status" value="1"/>
</dbReference>
<dbReference type="InterPro" id="IPR036397">
    <property type="entry name" value="RNaseH_sf"/>
</dbReference>
<dbReference type="EMBL" id="GALX01004331">
    <property type="protein sequence ID" value="JAB64135.1"/>
    <property type="molecule type" value="Transcribed_RNA"/>
</dbReference>
<protein>
    <submittedName>
        <fullName evidence="1">Uncharacterized protein</fullName>
    </submittedName>
</protein>
<accession>V5G298</accession>
<evidence type="ECO:0000313" key="1">
    <source>
        <dbReference type="EMBL" id="JAB64135.1"/>
    </source>
</evidence>
<dbReference type="GO" id="GO:0003676">
    <property type="term" value="F:nucleic acid binding"/>
    <property type="evidence" value="ECO:0007669"/>
    <property type="project" value="InterPro"/>
</dbReference>
<dbReference type="PANTHER" id="PTHR47326">
    <property type="entry name" value="TRANSPOSABLE ELEMENT TC3 TRANSPOSASE-LIKE PROTEIN"/>
    <property type="match status" value="1"/>
</dbReference>